<dbReference type="RefSeq" id="WP_338600243.1">
    <property type="nucleotide sequence ID" value="NZ_AP028679.1"/>
</dbReference>
<dbReference type="Gene3D" id="1.10.1040.10">
    <property type="entry name" value="N-(1-d-carboxylethyl)-l-norvaline Dehydrogenase, domain 2"/>
    <property type="match status" value="1"/>
</dbReference>
<dbReference type="InterPro" id="IPR008927">
    <property type="entry name" value="6-PGluconate_DH-like_C_sf"/>
</dbReference>
<evidence type="ECO:0000313" key="5">
    <source>
        <dbReference type="EMBL" id="BEQ15610.1"/>
    </source>
</evidence>
<dbReference type="InterPro" id="IPR022694">
    <property type="entry name" value="3-OHacyl-CoA_DH"/>
</dbReference>
<proteinExistence type="predicted"/>
<dbReference type="InterPro" id="IPR006108">
    <property type="entry name" value="3HC_DH_C"/>
</dbReference>
<dbReference type="SUPFAM" id="SSF51735">
    <property type="entry name" value="NAD(P)-binding Rossmann-fold domains"/>
    <property type="match status" value="1"/>
</dbReference>
<dbReference type="AlphaFoldDB" id="A0AAU9EVK3"/>
<dbReference type="GO" id="GO:0016616">
    <property type="term" value="F:oxidoreductase activity, acting on the CH-OH group of donors, NAD or NADP as acceptor"/>
    <property type="evidence" value="ECO:0007669"/>
    <property type="project" value="InterPro"/>
</dbReference>
<accession>A0AAU9EVK3</accession>
<evidence type="ECO:0000259" key="4">
    <source>
        <dbReference type="Pfam" id="PF02737"/>
    </source>
</evidence>
<dbReference type="Gene3D" id="3.40.50.720">
    <property type="entry name" value="NAD(P)-binding Rossmann-like Domain"/>
    <property type="match status" value="1"/>
</dbReference>
<evidence type="ECO:0000313" key="6">
    <source>
        <dbReference type="Proteomes" id="UP001366166"/>
    </source>
</evidence>
<dbReference type="KEGG" id="dmp:FAK_26760"/>
<feature type="site" description="Important for catalytic activity" evidence="2">
    <location>
        <position position="143"/>
    </location>
</feature>
<dbReference type="Pfam" id="PF00725">
    <property type="entry name" value="3HCDH"/>
    <property type="match status" value="1"/>
</dbReference>
<dbReference type="InterPro" id="IPR036291">
    <property type="entry name" value="NAD(P)-bd_dom_sf"/>
</dbReference>
<keyword evidence="6" id="KW-1185">Reference proteome</keyword>
<dbReference type="InterPro" id="IPR013328">
    <property type="entry name" value="6PGD_dom2"/>
</dbReference>
<dbReference type="Proteomes" id="UP001366166">
    <property type="component" value="Chromosome"/>
</dbReference>
<keyword evidence="1" id="KW-0560">Oxidoreductase</keyword>
<dbReference type="EMBL" id="AP028679">
    <property type="protein sequence ID" value="BEQ15610.1"/>
    <property type="molecule type" value="Genomic_DNA"/>
</dbReference>
<dbReference type="SUPFAM" id="SSF48179">
    <property type="entry name" value="6-phosphogluconate dehydrogenase C-terminal domain-like"/>
    <property type="match status" value="1"/>
</dbReference>
<dbReference type="PANTHER" id="PTHR48075:SF5">
    <property type="entry name" value="3-HYDROXYBUTYRYL-COA DEHYDROGENASE"/>
    <property type="match status" value="1"/>
</dbReference>
<dbReference type="GO" id="GO:0070403">
    <property type="term" value="F:NAD+ binding"/>
    <property type="evidence" value="ECO:0007669"/>
    <property type="project" value="InterPro"/>
</dbReference>
<name>A0AAU9EVK3_9BACT</name>
<reference evidence="6" key="1">
    <citation type="journal article" date="2023" name="Arch. Microbiol.">
        <title>Desulfoferula mesophilus gen. nov. sp. nov., a mesophilic sulfate-reducing bacterium isolated from a brackish lake sediment.</title>
        <authorList>
            <person name="Watanabe T."/>
            <person name="Yabe T."/>
            <person name="Tsuji J.M."/>
            <person name="Fukui M."/>
        </authorList>
    </citation>
    <scope>NUCLEOTIDE SEQUENCE [LARGE SCALE GENOMIC DNA]</scope>
    <source>
        <strain evidence="6">12FAK</strain>
    </source>
</reference>
<dbReference type="PIRSF" id="PIRSF000105">
    <property type="entry name" value="HCDH"/>
    <property type="match status" value="1"/>
</dbReference>
<sequence length="321" mass="35943">MHLDQIKNITVIGLGTMGPGLAQAFALAGFRVTGFDANPQMPAQAKKIFQANLDSLVEFGELEAEAARAAGTRLDFAESLAEAVGKADLVVETVSEKRDIKRQVYAQIAEHLPQGSLLWSNTSTLNIYDLLPEALIPRSIISHWFAPPHIIPLVEVVKDPRVEQATVDTTLALLEVLGKKAIVIEKFVPGFVINRIQRLLGYEIFFLLENGYISPEDLDLAVKASIAPRMMLLGLVQRYDFTGLELSARNLQDQEFFDPPLDHHPAPLFSRVEEGKLGVKSGEGFYDYRGRELSDILRDRDRYLMRIIKNLDFCIQKDRLV</sequence>
<gene>
    <name evidence="5" type="ORF">FAK_26760</name>
</gene>
<dbReference type="GO" id="GO:0006631">
    <property type="term" value="P:fatty acid metabolic process"/>
    <property type="evidence" value="ECO:0007669"/>
    <property type="project" value="InterPro"/>
</dbReference>
<protein>
    <submittedName>
        <fullName evidence="5">3-hydroxyacyl-CoA dehydrogenase</fullName>
    </submittedName>
</protein>
<feature type="domain" description="3-hydroxyacyl-CoA dehydrogenase C-terminal" evidence="3">
    <location>
        <begin position="190"/>
        <end position="288"/>
    </location>
</feature>
<feature type="domain" description="3-hydroxyacyl-CoA dehydrogenase NAD binding" evidence="4">
    <location>
        <begin position="8"/>
        <end position="185"/>
    </location>
</feature>
<dbReference type="InterPro" id="IPR006176">
    <property type="entry name" value="3-OHacyl-CoA_DH_NAD-bd"/>
</dbReference>
<evidence type="ECO:0000256" key="1">
    <source>
        <dbReference type="ARBA" id="ARBA00023002"/>
    </source>
</evidence>
<organism evidence="5 6">
    <name type="scientific">Desulfoferula mesophila</name>
    <dbReference type="NCBI Taxonomy" id="3058419"/>
    <lineage>
        <taxon>Bacteria</taxon>
        <taxon>Pseudomonadati</taxon>
        <taxon>Thermodesulfobacteriota</taxon>
        <taxon>Desulfarculia</taxon>
        <taxon>Desulfarculales</taxon>
        <taxon>Desulfarculaceae</taxon>
        <taxon>Desulfoferula</taxon>
    </lineage>
</organism>
<evidence type="ECO:0000256" key="2">
    <source>
        <dbReference type="PIRSR" id="PIRSR000105-1"/>
    </source>
</evidence>
<dbReference type="PANTHER" id="PTHR48075">
    <property type="entry name" value="3-HYDROXYACYL-COA DEHYDROGENASE FAMILY PROTEIN"/>
    <property type="match status" value="1"/>
</dbReference>
<evidence type="ECO:0000259" key="3">
    <source>
        <dbReference type="Pfam" id="PF00725"/>
    </source>
</evidence>
<dbReference type="Pfam" id="PF02737">
    <property type="entry name" value="3HCDH_N"/>
    <property type="match status" value="1"/>
</dbReference>